<keyword evidence="2" id="KW-0808">Transferase</keyword>
<gene>
    <name evidence="2" type="ORF">CLV88_10220</name>
</gene>
<evidence type="ECO:0000313" key="3">
    <source>
        <dbReference type="Proteomes" id="UP000240418"/>
    </source>
</evidence>
<dbReference type="EMBL" id="PYGJ01000002">
    <property type="protein sequence ID" value="PSL20903.1"/>
    <property type="molecule type" value="Genomic_DNA"/>
</dbReference>
<dbReference type="InterPro" id="IPR052898">
    <property type="entry name" value="ACAD10-like"/>
</dbReference>
<sequence>MITAASEDADVTHALDTQAVEHWLGAHLAEFGGPVLAEKIAGGQSNPTYVLRTPGRSYVLRRKPPGVLLKSAHAVDREFRVQRALAGSDVPVAPVHVLCEDDAVIGSAFYVMDHVEGRNFDDPRLSELDAQQRAQVFDEMNRVLAAVHMVDIKAVGLSDYGPEGNYYERQIARWTKQYRASETKVLPQMDALIAWLTNNAPQDDGRRTLVHGDFRIDNMLFAPDAPRIVALLDWELSTIGHPFADLASVIMQWQMPPGHEGRGLAGVDRKSLGIPSDEAFIAAYCARMGLAGIDRFGFYLAFSFFRMGAILQGVMKRALDGNASEPERAMRLGAFVPKFAEAGLEAARNV</sequence>
<accession>A0A2P8FGP6</accession>
<name>A0A2P8FGP6_9RHOB</name>
<dbReference type="InterPro" id="IPR041726">
    <property type="entry name" value="ACAD10_11_N"/>
</dbReference>
<dbReference type="Pfam" id="PF01636">
    <property type="entry name" value="APH"/>
    <property type="match status" value="1"/>
</dbReference>
<dbReference type="PANTHER" id="PTHR47829">
    <property type="entry name" value="HYDROLASE, PUTATIVE (AFU_ORTHOLOGUE AFUA_1G12880)-RELATED"/>
    <property type="match status" value="1"/>
</dbReference>
<dbReference type="Proteomes" id="UP000240418">
    <property type="component" value="Unassembled WGS sequence"/>
</dbReference>
<dbReference type="GO" id="GO:0016301">
    <property type="term" value="F:kinase activity"/>
    <property type="evidence" value="ECO:0007669"/>
    <property type="project" value="UniProtKB-KW"/>
</dbReference>
<keyword evidence="2" id="KW-0418">Kinase</keyword>
<dbReference type="SUPFAM" id="SSF56112">
    <property type="entry name" value="Protein kinase-like (PK-like)"/>
    <property type="match status" value="1"/>
</dbReference>
<dbReference type="Gene3D" id="3.30.200.20">
    <property type="entry name" value="Phosphorylase Kinase, domain 1"/>
    <property type="match status" value="1"/>
</dbReference>
<dbReference type="RefSeq" id="WP_106607119.1">
    <property type="nucleotide sequence ID" value="NZ_PYGJ01000002.1"/>
</dbReference>
<feature type="domain" description="Aminoglycoside phosphotransferase" evidence="1">
    <location>
        <begin position="38"/>
        <end position="259"/>
    </location>
</feature>
<evidence type="ECO:0000313" key="2">
    <source>
        <dbReference type="EMBL" id="PSL20903.1"/>
    </source>
</evidence>
<organism evidence="2 3">
    <name type="scientific">Shimia abyssi</name>
    <dbReference type="NCBI Taxonomy" id="1662395"/>
    <lineage>
        <taxon>Bacteria</taxon>
        <taxon>Pseudomonadati</taxon>
        <taxon>Pseudomonadota</taxon>
        <taxon>Alphaproteobacteria</taxon>
        <taxon>Rhodobacterales</taxon>
        <taxon>Roseobacteraceae</taxon>
    </lineage>
</organism>
<proteinExistence type="predicted"/>
<comment type="caution">
    <text evidence="2">The sequence shown here is derived from an EMBL/GenBank/DDBJ whole genome shotgun (WGS) entry which is preliminary data.</text>
</comment>
<dbReference type="PANTHER" id="PTHR47829:SF3">
    <property type="entry name" value="AMINOGLYCOSIDE PHOSPHOTRANSFERASE DOMAIN-CONTAINING PROTEIN"/>
    <property type="match status" value="1"/>
</dbReference>
<reference evidence="2 3" key="1">
    <citation type="submission" date="2018-03" db="EMBL/GenBank/DDBJ databases">
        <title>Genomic Encyclopedia of Archaeal and Bacterial Type Strains, Phase II (KMG-II): from individual species to whole genera.</title>
        <authorList>
            <person name="Goeker M."/>
        </authorList>
    </citation>
    <scope>NUCLEOTIDE SEQUENCE [LARGE SCALE GENOMIC DNA]</scope>
    <source>
        <strain evidence="2 3">DSM 100673</strain>
    </source>
</reference>
<dbReference type="InterPro" id="IPR002575">
    <property type="entry name" value="Aminoglycoside_PTrfase"/>
</dbReference>
<evidence type="ECO:0000259" key="1">
    <source>
        <dbReference type="Pfam" id="PF01636"/>
    </source>
</evidence>
<keyword evidence="3" id="KW-1185">Reference proteome</keyword>
<dbReference type="Gene3D" id="3.90.1200.10">
    <property type="match status" value="1"/>
</dbReference>
<dbReference type="AlphaFoldDB" id="A0A2P8FGP6"/>
<protein>
    <submittedName>
        <fullName evidence="2">Aminoglycoside phosphotransferase (APT) family kinase protein</fullName>
    </submittedName>
</protein>
<dbReference type="OrthoDB" id="3806873at2"/>
<dbReference type="CDD" id="cd05154">
    <property type="entry name" value="ACAD10_11_N-like"/>
    <property type="match status" value="1"/>
</dbReference>
<dbReference type="InterPro" id="IPR011009">
    <property type="entry name" value="Kinase-like_dom_sf"/>
</dbReference>